<dbReference type="EMBL" id="CM042018">
    <property type="protein sequence ID" value="KAI3828435.1"/>
    <property type="molecule type" value="Genomic_DNA"/>
</dbReference>
<reference evidence="2" key="1">
    <citation type="journal article" date="2022" name="Mol. Ecol. Resour.">
        <title>The genomes of chicory, endive, great burdock and yacon provide insights into Asteraceae palaeo-polyploidization history and plant inulin production.</title>
        <authorList>
            <person name="Fan W."/>
            <person name="Wang S."/>
            <person name="Wang H."/>
            <person name="Wang A."/>
            <person name="Jiang F."/>
            <person name="Liu H."/>
            <person name="Zhao H."/>
            <person name="Xu D."/>
            <person name="Zhang Y."/>
        </authorList>
    </citation>
    <scope>NUCLEOTIDE SEQUENCE [LARGE SCALE GENOMIC DNA]</scope>
    <source>
        <strain evidence="2">cv. Yunnan</strain>
    </source>
</reference>
<proteinExistence type="predicted"/>
<organism evidence="1 2">
    <name type="scientific">Smallanthus sonchifolius</name>
    <dbReference type="NCBI Taxonomy" id="185202"/>
    <lineage>
        <taxon>Eukaryota</taxon>
        <taxon>Viridiplantae</taxon>
        <taxon>Streptophyta</taxon>
        <taxon>Embryophyta</taxon>
        <taxon>Tracheophyta</taxon>
        <taxon>Spermatophyta</taxon>
        <taxon>Magnoliopsida</taxon>
        <taxon>eudicotyledons</taxon>
        <taxon>Gunneridae</taxon>
        <taxon>Pentapetalae</taxon>
        <taxon>asterids</taxon>
        <taxon>campanulids</taxon>
        <taxon>Asterales</taxon>
        <taxon>Asteraceae</taxon>
        <taxon>Asteroideae</taxon>
        <taxon>Heliantheae alliance</taxon>
        <taxon>Millerieae</taxon>
        <taxon>Smallanthus</taxon>
    </lineage>
</organism>
<keyword evidence="2" id="KW-1185">Reference proteome</keyword>
<comment type="caution">
    <text evidence="1">The sequence shown here is derived from an EMBL/GenBank/DDBJ whole genome shotgun (WGS) entry which is preliminary data.</text>
</comment>
<reference evidence="1 2" key="2">
    <citation type="journal article" date="2022" name="Mol. Ecol. Resour.">
        <title>The genomes of chicory, endive, great burdock and yacon provide insights into Asteraceae paleo-polyploidization history and plant inulin production.</title>
        <authorList>
            <person name="Fan W."/>
            <person name="Wang S."/>
            <person name="Wang H."/>
            <person name="Wang A."/>
            <person name="Jiang F."/>
            <person name="Liu H."/>
            <person name="Zhao H."/>
            <person name="Xu D."/>
            <person name="Zhang Y."/>
        </authorList>
    </citation>
    <scope>NUCLEOTIDE SEQUENCE [LARGE SCALE GENOMIC DNA]</scope>
    <source>
        <strain evidence="2">cv. Yunnan</strain>
        <tissue evidence="1">Leaves</tissue>
    </source>
</reference>
<evidence type="ECO:0000313" key="2">
    <source>
        <dbReference type="Proteomes" id="UP001056120"/>
    </source>
</evidence>
<evidence type="ECO:0000313" key="1">
    <source>
        <dbReference type="EMBL" id="KAI3828435.1"/>
    </source>
</evidence>
<protein>
    <submittedName>
        <fullName evidence="1">Uncharacterized protein</fullName>
    </submittedName>
</protein>
<name>A0ACB9K810_9ASTR</name>
<dbReference type="Proteomes" id="UP001056120">
    <property type="component" value="Linkage Group LG01"/>
</dbReference>
<accession>A0ACB9K810</accession>
<gene>
    <name evidence="1" type="ORF">L1987_02536</name>
</gene>
<sequence>MGIARSSEYPEVQRVKEEPNPDMNEIKALPAPETAPPPPPSPPPKPQHTGDLVDLREEAGTTNFFGNNEQEAKEENAPNANIAGLMF</sequence>